<evidence type="ECO:0000313" key="4">
    <source>
        <dbReference type="EMBL" id="MBB4021332.1"/>
    </source>
</evidence>
<dbReference type="EMBL" id="JACIEQ010000001">
    <property type="protein sequence ID" value="MBB4021332.1"/>
    <property type="molecule type" value="Genomic_DNA"/>
</dbReference>
<dbReference type="CDD" id="cd04301">
    <property type="entry name" value="NAT_SF"/>
    <property type="match status" value="1"/>
</dbReference>
<dbReference type="SUPFAM" id="SSF55729">
    <property type="entry name" value="Acyl-CoA N-acyltransferases (Nat)"/>
    <property type="match status" value="1"/>
</dbReference>
<proteinExistence type="predicted"/>
<evidence type="ECO:0000259" key="3">
    <source>
        <dbReference type="PROSITE" id="PS51186"/>
    </source>
</evidence>
<dbReference type="InterPro" id="IPR050832">
    <property type="entry name" value="Bact_Acetyltransf"/>
</dbReference>
<dbReference type="Proteomes" id="UP000585681">
    <property type="component" value="Unassembled WGS sequence"/>
</dbReference>
<dbReference type="Gene3D" id="3.40.630.30">
    <property type="match status" value="1"/>
</dbReference>
<dbReference type="InterPro" id="IPR016181">
    <property type="entry name" value="Acyl_CoA_acyltransferase"/>
</dbReference>
<protein>
    <submittedName>
        <fullName evidence="4">Putative acetyltransferase</fullName>
        <ecNumber evidence="4">2.3.1.-</ecNumber>
    </submittedName>
</protein>
<dbReference type="PANTHER" id="PTHR43877">
    <property type="entry name" value="AMINOALKYLPHOSPHONATE N-ACETYLTRANSFERASE-RELATED-RELATED"/>
    <property type="match status" value="1"/>
</dbReference>
<dbReference type="PROSITE" id="PS51186">
    <property type="entry name" value="GNAT"/>
    <property type="match status" value="1"/>
</dbReference>
<dbReference type="AlphaFoldDB" id="A0A840CBA5"/>
<keyword evidence="5" id="KW-1185">Reference proteome</keyword>
<dbReference type="EC" id="2.3.1.-" evidence="4"/>
<dbReference type="InterPro" id="IPR000182">
    <property type="entry name" value="GNAT_dom"/>
</dbReference>
<dbReference type="PANTHER" id="PTHR43877:SF2">
    <property type="entry name" value="AMINOALKYLPHOSPHONATE N-ACETYLTRANSFERASE-RELATED"/>
    <property type="match status" value="1"/>
</dbReference>
<keyword evidence="2 4" id="KW-0012">Acyltransferase</keyword>
<evidence type="ECO:0000256" key="2">
    <source>
        <dbReference type="ARBA" id="ARBA00023315"/>
    </source>
</evidence>
<name>A0A840CBA5_9RHOB</name>
<gene>
    <name evidence="4" type="ORF">GGR17_001123</name>
</gene>
<sequence length="176" mass="19113">MSIKIRTESPLTPDSRRLIDESEAALRAVFPPEECFSFSAEELAMPNTQFLVARLNGQAHGCVALVDQVFYGEVKRLFVAPEARGLGLARALMSALEAAAEDIGLTCLRLETGHALTEAVNLYRTMGFYVCDAFGDYPDIPSNLFLGKSIGSFVRQGSGKTALPASGPDHRRSFPE</sequence>
<accession>A0A840CBA5</accession>
<keyword evidence="1 4" id="KW-0808">Transferase</keyword>
<reference evidence="4" key="1">
    <citation type="submission" date="2020-08" db="EMBL/GenBank/DDBJ databases">
        <title>Genomic Encyclopedia of Type Strains, Phase IV (KMG-IV): sequencing the most valuable type-strain genomes for metagenomic binning, comparative biology and taxonomic classification.</title>
        <authorList>
            <person name="Goeker M."/>
        </authorList>
    </citation>
    <scope>NUCLEOTIDE SEQUENCE [LARGE SCALE GENOMIC DNA]</scope>
    <source>
        <strain evidence="4">DSM 105040</strain>
    </source>
</reference>
<feature type="domain" description="N-acetyltransferase" evidence="3">
    <location>
        <begin position="3"/>
        <end position="151"/>
    </location>
</feature>
<dbReference type="RefSeq" id="WP_054537765.1">
    <property type="nucleotide sequence ID" value="NZ_JACIEQ010000001.1"/>
</dbReference>
<comment type="caution">
    <text evidence="4">The sequence shown here is derived from an EMBL/GenBank/DDBJ whole genome shotgun (WGS) entry which is preliminary data.</text>
</comment>
<dbReference type="Pfam" id="PF00583">
    <property type="entry name" value="Acetyltransf_1"/>
    <property type="match status" value="1"/>
</dbReference>
<evidence type="ECO:0000256" key="1">
    <source>
        <dbReference type="ARBA" id="ARBA00022679"/>
    </source>
</evidence>
<evidence type="ECO:0000313" key="5">
    <source>
        <dbReference type="Proteomes" id="UP000585681"/>
    </source>
</evidence>
<organism evidence="4 5">
    <name type="scientific">Actibacterium naphthalenivorans</name>
    <dbReference type="NCBI Taxonomy" id="1614693"/>
    <lineage>
        <taxon>Bacteria</taxon>
        <taxon>Pseudomonadati</taxon>
        <taxon>Pseudomonadota</taxon>
        <taxon>Alphaproteobacteria</taxon>
        <taxon>Rhodobacterales</taxon>
        <taxon>Roseobacteraceae</taxon>
        <taxon>Actibacterium</taxon>
    </lineage>
</organism>
<dbReference type="GO" id="GO:0016747">
    <property type="term" value="F:acyltransferase activity, transferring groups other than amino-acyl groups"/>
    <property type="evidence" value="ECO:0007669"/>
    <property type="project" value="InterPro"/>
</dbReference>